<comment type="caution">
    <text evidence="2">The sequence shown here is derived from an EMBL/GenBank/DDBJ whole genome shotgun (WGS) entry which is preliminary data.</text>
</comment>
<name>A0A9D4PLM1_RHISA</name>
<feature type="compositionally biased region" description="Polar residues" evidence="1">
    <location>
        <begin position="113"/>
        <end position="126"/>
    </location>
</feature>
<dbReference type="AlphaFoldDB" id="A0A9D4PLM1"/>
<organism evidence="2 3">
    <name type="scientific">Rhipicephalus sanguineus</name>
    <name type="common">Brown dog tick</name>
    <name type="synonym">Ixodes sanguineus</name>
    <dbReference type="NCBI Taxonomy" id="34632"/>
    <lineage>
        <taxon>Eukaryota</taxon>
        <taxon>Metazoa</taxon>
        <taxon>Ecdysozoa</taxon>
        <taxon>Arthropoda</taxon>
        <taxon>Chelicerata</taxon>
        <taxon>Arachnida</taxon>
        <taxon>Acari</taxon>
        <taxon>Parasitiformes</taxon>
        <taxon>Ixodida</taxon>
        <taxon>Ixodoidea</taxon>
        <taxon>Ixodidae</taxon>
        <taxon>Rhipicephalinae</taxon>
        <taxon>Rhipicephalus</taxon>
        <taxon>Rhipicephalus</taxon>
    </lineage>
</organism>
<feature type="region of interest" description="Disordered" evidence="1">
    <location>
        <begin position="101"/>
        <end position="126"/>
    </location>
</feature>
<proteinExistence type="predicted"/>
<sequence length="126" mass="14102">MVNSDQLRKKRAALRAGLTIALTHLKDLLQQPNPDAFQINVHMDCLKDKEAALTRLDDVVLATTDEGNIDEEVETAHEYNETILYAVSHAKFWLQERETTARTQARAMGPGQATMNLETPATQQAK</sequence>
<evidence type="ECO:0000313" key="2">
    <source>
        <dbReference type="EMBL" id="KAH7947313.1"/>
    </source>
</evidence>
<dbReference type="EMBL" id="JABSTV010001252">
    <property type="protein sequence ID" value="KAH7947313.1"/>
    <property type="molecule type" value="Genomic_DNA"/>
</dbReference>
<protein>
    <submittedName>
        <fullName evidence="2">Uncharacterized protein</fullName>
    </submittedName>
</protein>
<accession>A0A9D4PLM1</accession>
<evidence type="ECO:0000256" key="1">
    <source>
        <dbReference type="SAM" id="MobiDB-lite"/>
    </source>
</evidence>
<evidence type="ECO:0000313" key="3">
    <source>
        <dbReference type="Proteomes" id="UP000821837"/>
    </source>
</evidence>
<dbReference type="VEuPathDB" id="VectorBase:RSAN_030489"/>
<keyword evidence="3" id="KW-1185">Reference proteome</keyword>
<reference evidence="2" key="2">
    <citation type="submission" date="2021-09" db="EMBL/GenBank/DDBJ databases">
        <authorList>
            <person name="Jia N."/>
            <person name="Wang J."/>
            <person name="Shi W."/>
            <person name="Du L."/>
            <person name="Sun Y."/>
            <person name="Zhan W."/>
            <person name="Jiang J."/>
            <person name="Wang Q."/>
            <person name="Zhang B."/>
            <person name="Ji P."/>
            <person name="Sakyi L.B."/>
            <person name="Cui X."/>
            <person name="Yuan T."/>
            <person name="Jiang B."/>
            <person name="Yang W."/>
            <person name="Lam T.T.-Y."/>
            <person name="Chang Q."/>
            <person name="Ding S."/>
            <person name="Wang X."/>
            <person name="Zhu J."/>
            <person name="Ruan X."/>
            <person name="Zhao L."/>
            <person name="Wei J."/>
            <person name="Que T."/>
            <person name="Du C."/>
            <person name="Cheng J."/>
            <person name="Dai P."/>
            <person name="Han X."/>
            <person name="Huang E."/>
            <person name="Gao Y."/>
            <person name="Liu J."/>
            <person name="Shao H."/>
            <person name="Ye R."/>
            <person name="Li L."/>
            <person name="Wei W."/>
            <person name="Wang X."/>
            <person name="Wang C."/>
            <person name="Huo Q."/>
            <person name="Li W."/>
            <person name="Guo W."/>
            <person name="Chen H."/>
            <person name="Chen S."/>
            <person name="Zhou L."/>
            <person name="Zhou L."/>
            <person name="Ni X."/>
            <person name="Tian J."/>
            <person name="Zhou Y."/>
            <person name="Sheng Y."/>
            <person name="Liu T."/>
            <person name="Pan Y."/>
            <person name="Xia L."/>
            <person name="Li J."/>
            <person name="Zhao F."/>
            <person name="Cao W."/>
        </authorList>
    </citation>
    <scope>NUCLEOTIDE SEQUENCE</scope>
    <source>
        <strain evidence="2">Rsan-2018</strain>
        <tissue evidence="2">Larvae</tissue>
    </source>
</reference>
<reference evidence="2" key="1">
    <citation type="journal article" date="2020" name="Cell">
        <title>Large-Scale Comparative Analyses of Tick Genomes Elucidate Their Genetic Diversity and Vector Capacities.</title>
        <authorList>
            <consortium name="Tick Genome and Microbiome Consortium (TIGMIC)"/>
            <person name="Jia N."/>
            <person name="Wang J."/>
            <person name="Shi W."/>
            <person name="Du L."/>
            <person name="Sun Y."/>
            <person name="Zhan W."/>
            <person name="Jiang J.F."/>
            <person name="Wang Q."/>
            <person name="Zhang B."/>
            <person name="Ji P."/>
            <person name="Bell-Sakyi L."/>
            <person name="Cui X.M."/>
            <person name="Yuan T.T."/>
            <person name="Jiang B.G."/>
            <person name="Yang W.F."/>
            <person name="Lam T.T."/>
            <person name="Chang Q.C."/>
            <person name="Ding S.J."/>
            <person name="Wang X.J."/>
            <person name="Zhu J.G."/>
            <person name="Ruan X.D."/>
            <person name="Zhao L."/>
            <person name="Wei J.T."/>
            <person name="Ye R.Z."/>
            <person name="Que T.C."/>
            <person name="Du C.H."/>
            <person name="Zhou Y.H."/>
            <person name="Cheng J.X."/>
            <person name="Dai P.F."/>
            <person name="Guo W.B."/>
            <person name="Han X.H."/>
            <person name="Huang E.J."/>
            <person name="Li L.F."/>
            <person name="Wei W."/>
            <person name="Gao Y.C."/>
            <person name="Liu J.Z."/>
            <person name="Shao H.Z."/>
            <person name="Wang X."/>
            <person name="Wang C.C."/>
            <person name="Yang T.C."/>
            <person name="Huo Q.B."/>
            <person name="Li W."/>
            <person name="Chen H.Y."/>
            <person name="Chen S.E."/>
            <person name="Zhou L.G."/>
            <person name="Ni X.B."/>
            <person name="Tian J.H."/>
            <person name="Sheng Y."/>
            <person name="Liu T."/>
            <person name="Pan Y.S."/>
            <person name="Xia L.Y."/>
            <person name="Li J."/>
            <person name="Zhao F."/>
            <person name="Cao W.C."/>
        </authorList>
    </citation>
    <scope>NUCLEOTIDE SEQUENCE</scope>
    <source>
        <strain evidence="2">Rsan-2018</strain>
    </source>
</reference>
<gene>
    <name evidence="2" type="ORF">HPB52_010048</name>
</gene>
<dbReference type="Proteomes" id="UP000821837">
    <property type="component" value="Chromosome 6"/>
</dbReference>